<proteinExistence type="predicted"/>
<evidence type="ECO:0000256" key="1">
    <source>
        <dbReference type="SAM" id="MobiDB-lite"/>
    </source>
</evidence>
<dbReference type="AlphaFoldDB" id="A0A7W8Z0H0"/>
<dbReference type="RefSeq" id="WP_184608446.1">
    <property type="nucleotide sequence ID" value="NZ_BOOS01000035.1"/>
</dbReference>
<evidence type="ECO:0000313" key="4">
    <source>
        <dbReference type="Proteomes" id="UP000588112"/>
    </source>
</evidence>
<evidence type="ECO:0000313" key="3">
    <source>
        <dbReference type="EMBL" id="MBB5625189.1"/>
    </source>
</evidence>
<keyword evidence="2" id="KW-1133">Transmembrane helix</keyword>
<gene>
    <name evidence="3" type="ORF">BJ981_000888</name>
</gene>
<keyword evidence="2" id="KW-0472">Membrane</keyword>
<feature type="transmembrane region" description="Helical" evidence="2">
    <location>
        <begin position="161"/>
        <end position="178"/>
    </location>
</feature>
<sequence>MFSNANSFRRVAAGASLVLAPLCLLLGMAVDPTRPGVDDPLVYAHNPAPVGVSATLLHYAWVLWVPGVIGLVHLVRRKGVVLAHIAGVVAVLGLINFSSLMISDFFDIVLFQNLPVDQAEKLMQDAAQPAMIAAWQLPGMIGSFLGLVLVAVAYARAGRAGWWFPAGVLAGIVIWLIGAGSWNLILGLGGPVLLLLVFGIVGVSLIRMPDAEWSAVQDGSPLVDGKRSGVASPAGGSL</sequence>
<feature type="transmembrane region" description="Helical" evidence="2">
    <location>
        <begin position="81"/>
        <end position="102"/>
    </location>
</feature>
<dbReference type="Proteomes" id="UP000588112">
    <property type="component" value="Unassembled WGS sequence"/>
</dbReference>
<name>A0A7W8Z0H0_9ACTN</name>
<feature type="transmembrane region" description="Helical" evidence="2">
    <location>
        <begin position="132"/>
        <end position="154"/>
    </location>
</feature>
<reference evidence="3 4" key="1">
    <citation type="submission" date="2020-08" db="EMBL/GenBank/DDBJ databases">
        <title>Sequencing the genomes of 1000 actinobacteria strains.</title>
        <authorList>
            <person name="Klenk H.-P."/>
        </authorList>
    </citation>
    <scope>NUCLEOTIDE SEQUENCE [LARGE SCALE GENOMIC DNA]</scope>
    <source>
        <strain evidence="3 4">DSM 45790</strain>
    </source>
</reference>
<dbReference type="EMBL" id="JACHBR010000001">
    <property type="protein sequence ID" value="MBB5625189.1"/>
    <property type="molecule type" value="Genomic_DNA"/>
</dbReference>
<organism evidence="3 4">
    <name type="scientific">Sphaerisporangium krabiense</name>
    <dbReference type="NCBI Taxonomy" id="763782"/>
    <lineage>
        <taxon>Bacteria</taxon>
        <taxon>Bacillati</taxon>
        <taxon>Actinomycetota</taxon>
        <taxon>Actinomycetes</taxon>
        <taxon>Streptosporangiales</taxon>
        <taxon>Streptosporangiaceae</taxon>
        <taxon>Sphaerisporangium</taxon>
    </lineage>
</organism>
<accession>A0A7W8Z0H0</accession>
<feature type="transmembrane region" description="Helical" evidence="2">
    <location>
        <begin position="53"/>
        <end position="74"/>
    </location>
</feature>
<keyword evidence="2" id="KW-0812">Transmembrane</keyword>
<evidence type="ECO:0000256" key="2">
    <source>
        <dbReference type="SAM" id="Phobius"/>
    </source>
</evidence>
<feature type="region of interest" description="Disordered" evidence="1">
    <location>
        <begin position="218"/>
        <end position="238"/>
    </location>
</feature>
<evidence type="ECO:0008006" key="5">
    <source>
        <dbReference type="Google" id="ProtNLM"/>
    </source>
</evidence>
<feature type="transmembrane region" description="Helical" evidence="2">
    <location>
        <begin position="184"/>
        <end position="206"/>
    </location>
</feature>
<comment type="caution">
    <text evidence="3">The sequence shown here is derived from an EMBL/GenBank/DDBJ whole genome shotgun (WGS) entry which is preliminary data.</text>
</comment>
<protein>
    <recommendedName>
        <fullName evidence="5">DUF4386 family protein</fullName>
    </recommendedName>
</protein>
<keyword evidence="4" id="KW-1185">Reference proteome</keyword>